<evidence type="ECO:0000256" key="6">
    <source>
        <dbReference type="SAM" id="MobiDB-lite"/>
    </source>
</evidence>
<proteinExistence type="inferred from homology"/>
<evidence type="ECO:0000256" key="4">
    <source>
        <dbReference type="ARBA" id="ARBA00040133"/>
    </source>
</evidence>
<dbReference type="EMBL" id="CADEPI010000021">
    <property type="protein sequence ID" value="CAB3365540.1"/>
    <property type="molecule type" value="Genomic_DNA"/>
</dbReference>
<feature type="repeat" description="TPR" evidence="5">
    <location>
        <begin position="185"/>
        <end position="218"/>
    </location>
</feature>
<dbReference type="Proteomes" id="UP000494165">
    <property type="component" value="Unassembled WGS sequence"/>
</dbReference>
<organism evidence="8 9">
    <name type="scientific">Cloeon dipterum</name>
    <dbReference type="NCBI Taxonomy" id="197152"/>
    <lineage>
        <taxon>Eukaryota</taxon>
        <taxon>Metazoa</taxon>
        <taxon>Ecdysozoa</taxon>
        <taxon>Arthropoda</taxon>
        <taxon>Hexapoda</taxon>
        <taxon>Insecta</taxon>
        <taxon>Pterygota</taxon>
        <taxon>Palaeoptera</taxon>
        <taxon>Ephemeroptera</taxon>
        <taxon>Pisciforma</taxon>
        <taxon>Baetidae</taxon>
        <taxon>Cloeon</taxon>
    </lineage>
</organism>
<feature type="compositionally biased region" description="Basic and acidic residues" evidence="6">
    <location>
        <begin position="32"/>
        <end position="46"/>
    </location>
</feature>
<evidence type="ECO:0000256" key="5">
    <source>
        <dbReference type="PROSITE-ProRule" id="PRU00339"/>
    </source>
</evidence>
<dbReference type="SUPFAM" id="SSF48452">
    <property type="entry name" value="TPR-like"/>
    <property type="match status" value="1"/>
</dbReference>
<dbReference type="PROSITE" id="PS50005">
    <property type="entry name" value="TPR"/>
    <property type="match status" value="2"/>
</dbReference>
<dbReference type="Pfam" id="PF13877">
    <property type="entry name" value="RPAP3_C"/>
    <property type="match status" value="1"/>
</dbReference>
<dbReference type="GO" id="GO:0101031">
    <property type="term" value="C:protein folding chaperone complex"/>
    <property type="evidence" value="ECO:0007669"/>
    <property type="project" value="TreeGrafter"/>
</dbReference>
<keyword evidence="9" id="KW-1185">Reference proteome</keyword>
<name>A0A8S1CJU3_9INSE</name>
<dbReference type="SMART" id="SM00028">
    <property type="entry name" value="TPR"/>
    <property type="match status" value="3"/>
</dbReference>
<reference evidence="8 9" key="1">
    <citation type="submission" date="2020-04" db="EMBL/GenBank/DDBJ databases">
        <authorList>
            <person name="Alioto T."/>
            <person name="Alioto T."/>
            <person name="Gomez Garrido J."/>
        </authorList>
    </citation>
    <scope>NUCLEOTIDE SEQUENCE [LARGE SCALE GENOMIC DNA]</scope>
</reference>
<evidence type="ECO:0000256" key="1">
    <source>
        <dbReference type="ARBA" id="ARBA00022737"/>
    </source>
</evidence>
<comment type="similarity">
    <text evidence="3">Belongs to the RPAP3 family.</text>
</comment>
<dbReference type="InterPro" id="IPR019734">
    <property type="entry name" value="TPR_rpt"/>
</dbReference>
<evidence type="ECO:0000256" key="2">
    <source>
        <dbReference type="ARBA" id="ARBA00022803"/>
    </source>
</evidence>
<dbReference type="Gene3D" id="1.25.40.10">
    <property type="entry name" value="Tetratricopeptide repeat domain"/>
    <property type="match status" value="1"/>
</dbReference>
<comment type="caution">
    <text evidence="8">The sequence shown here is derived from an EMBL/GenBank/DDBJ whole genome shotgun (WGS) entry which is preliminary data.</text>
</comment>
<keyword evidence="1" id="KW-0677">Repeat</keyword>
<dbReference type="PANTHER" id="PTHR46423:SF1">
    <property type="entry name" value="RNA POLYMERASE II-ASSOCIATED PROTEIN 3"/>
    <property type="match status" value="1"/>
</dbReference>
<accession>A0A8S1CJU3</accession>
<feature type="repeat" description="TPR" evidence="5">
    <location>
        <begin position="151"/>
        <end position="184"/>
    </location>
</feature>
<protein>
    <recommendedName>
        <fullName evidence="4">RNA polymerase II-associated protein 3</fullName>
    </recommendedName>
</protein>
<dbReference type="OrthoDB" id="2942533at2759"/>
<dbReference type="AlphaFoldDB" id="A0A8S1CJU3"/>
<dbReference type="Pfam" id="PF13181">
    <property type="entry name" value="TPR_8"/>
    <property type="match status" value="1"/>
</dbReference>
<sequence length="437" mass="49497">MDPVALQKQIKDNSEDLTKFLGDLKSWQEQIKQKEQALSKGGKDCETEIPPVRSKKNKLTKEVKVEEKVASSKSMSNSDFVDYDLEKATAQYNNERQGKPLQDSISEAERQKRLEEANYEKENGNTNVKNKKWKEAIECYSRAISRDDKNPIFFANRALCYLKIERYEEASKDCTAALELDPNYVKAYLRRGSSYISLNEPEHAITDLSMAVKLEPANKEARKCLAEAKMLKTKLEARDNSTIVAISKAHHERSKAPLKRINIEEIGKNVKPQVLEKEQEVTERPTSLKLSRSSNSVSSSRSTPRTPVTPLEKQYLTEIPEAPTNSVQFLLSWGQLRPEDHYKYLSKIPGGSLPKIFGDSLESGILSEVLKALSSAEEADIISEYLNGLSETNRFLTLSLFMSAEDRNVVTSLIQKALECKHITKEEAEDLRKKFAV</sequence>
<evidence type="ECO:0000313" key="9">
    <source>
        <dbReference type="Proteomes" id="UP000494165"/>
    </source>
</evidence>
<feature type="domain" description="RNA-polymerase II-associated protein 3-like C-terminal" evidence="7">
    <location>
        <begin position="322"/>
        <end position="407"/>
    </location>
</feature>
<dbReference type="InterPro" id="IPR011990">
    <property type="entry name" value="TPR-like_helical_dom_sf"/>
</dbReference>
<evidence type="ECO:0000256" key="3">
    <source>
        <dbReference type="ARBA" id="ARBA00038275"/>
    </source>
</evidence>
<feature type="region of interest" description="Disordered" evidence="6">
    <location>
        <begin position="32"/>
        <end position="60"/>
    </location>
</feature>
<dbReference type="PANTHER" id="PTHR46423">
    <property type="entry name" value="RNA POLYMERASE II-ASSOCIATED PROTEIN 3"/>
    <property type="match status" value="1"/>
</dbReference>
<dbReference type="InterPro" id="IPR051966">
    <property type="entry name" value="RPAP3"/>
</dbReference>
<feature type="region of interest" description="Disordered" evidence="6">
    <location>
        <begin position="276"/>
        <end position="310"/>
    </location>
</feature>
<keyword evidence="2 5" id="KW-0802">TPR repeat</keyword>
<evidence type="ECO:0000259" key="7">
    <source>
        <dbReference type="Pfam" id="PF13877"/>
    </source>
</evidence>
<dbReference type="Pfam" id="PF00515">
    <property type="entry name" value="TPR_1"/>
    <property type="match status" value="1"/>
</dbReference>
<feature type="compositionally biased region" description="Low complexity" evidence="6">
    <location>
        <begin position="285"/>
        <end position="310"/>
    </location>
</feature>
<evidence type="ECO:0000313" key="8">
    <source>
        <dbReference type="EMBL" id="CAB3365540.1"/>
    </source>
</evidence>
<dbReference type="InterPro" id="IPR025986">
    <property type="entry name" value="RPAP3-like_C"/>
</dbReference>
<gene>
    <name evidence="8" type="ORF">CLODIP_2_CD05514</name>
</gene>